<keyword evidence="3" id="KW-0479">Metal-binding</keyword>
<keyword evidence="11" id="KW-1185">Reference proteome</keyword>
<dbReference type="PANTHER" id="PTHR43780">
    <property type="entry name" value="1-AMINOCYCLOPROPANE-1-CARBOXYLATE DEAMINASE-RELATED"/>
    <property type="match status" value="1"/>
</dbReference>
<gene>
    <name evidence="10" type="ORF">SAMN05660657_00393</name>
</gene>
<feature type="region of interest" description="Disordered" evidence="7">
    <location>
        <begin position="290"/>
        <end position="312"/>
    </location>
</feature>
<dbReference type="InterPro" id="IPR012798">
    <property type="entry name" value="Cbl_synth_CobG-like"/>
</dbReference>
<dbReference type="GO" id="GO:0019148">
    <property type="term" value="F:D-cysteine desulfhydrase activity"/>
    <property type="evidence" value="ECO:0007669"/>
    <property type="project" value="TreeGrafter"/>
</dbReference>
<protein>
    <submittedName>
        <fullName evidence="10">Precorrin-3B synthase</fullName>
    </submittedName>
</protein>
<dbReference type="InterPro" id="IPR036052">
    <property type="entry name" value="TrpB-like_PALP_sf"/>
</dbReference>
<reference evidence="11" key="1">
    <citation type="submission" date="2016-10" db="EMBL/GenBank/DDBJ databases">
        <authorList>
            <person name="Varghese N."/>
            <person name="Submissions S."/>
        </authorList>
    </citation>
    <scope>NUCLEOTIDE SEQUENCE [LARGE SCALE GENOMIC DNA]</scope>
    <source>
        <strain evidence="11">DSM 46136</strain>
    </source>
</reference>
<evidence type="ECO:0000256" key="5">
    <source>
        <dbReference type="ARBA" id="ARBA00023004"/>
    </source>
</evidence>
<dbReference type="InterPro" id="IPR005117">
    <property type="entry name" value="NiRdtase/SiRdtase_haem-b_fer"/>
</dbReference>
<dbReference type="Pfam" id="PF00291">
    <property type="entry name" value="PALP"/>
    <property type="match status" value="1"/>
</dbReference>
<feature type="region of interest" description="Disordered" evidence="7">
    <location>
        <begin position="231"/>
        <end position="252"/>
    </location>
</feature>
<evidence type="ECO:0000259" key="9">
    <source>
        <dbReference type="Pfam" id="PF03460"/>
    </source>
</evidence>
<keyword evidence="5" id="KW-0408">Iron</keyword>
<evidence type="ECO:0000259" key="8">
    <source>
        <dbReference type="Pfam" id="PF00291"/>
    </source>
</evidence>
<evidence type="ECO:0000256" key="1">
    <source>
        <dbReference type="ARBA" id="ARBA00001933"/>
    </source>
</evidence>
<dbReference type="SUPFAM" id="SSF53686">
    <property type="entry name" value="Tryptophan synthase beta subunit-like PLP-dependent enzymes"/>
    <property type="match status" value="1"/>
</dbReference>
<dbReference type="SUPFAM" id="SSF55124">
    <property type="entry name" value="Nitrite/Sulfite reductase N-terminal domain-like"/>
    <property type="match status" value="2"/>
</dbReference>
<dbReference type="GO" id="GO:0051536">
    <property type="term" value="F:iron-sulfur cluster binding"/>
    <property type="evidence" value="ECO:0007669"/>
    <property type="project" value="UniProtKB-KW"/>
</dbReference>
<dbReference type="GO" id="GO:1901605">
    <property type="term" value="P:alpha-amino acid metabolic process"/>
    <property type="evidence" value="ECO:0007669"/>
    <property type="project" value="UniProtKB-ARBA"/>
</dbReference>
<dbReference type="NCBIfam" id="TIGR02435">
    <property type="entry name" value="CobG"/>
    <property type="match status" value="1"/>
</dbReference>
<evidence type="ECO:0000256" key="4">
    <source>
        <dbReference type="ARBA" id="ARBA00022898"/>
    </source>
</evidence>
<comment type="cofactor">
    <cofactor evidence="1">
        <name>pyridoxal 5'-phosphate</name>
        <dbReference type="ChEBI" id="CHEBI:597326"/>
    </cofactor>
</comment>
<dbReference type="InterPro" id="IPR036136">
    <property type="entry name" value="Nit/Sulf_reduc_fer-like_dom_sf"/>
</dbReference>
<keyword evidence="4" id="KW-0663">Pyridoxal phosphate</keyword>
<dbReference type="InterPro" id="IPR045854">
    <property type="entry name" value="NO2/SO3_Rdtase_4Fe4S_sf"/>
</dbReference>
<dbReference type="Gene3D" id="3.40.50.1100">
    <property type="match status" value="2"/>
</dbReference>
<comment type="similarity">
    <text evidence="2">Belongs to the ACC deaminase/D-cysteine desulfhydrase family.</text>
</comment>
<evidence type="ECO:0000256" key="3">
    <source>
        <dbReference type="ARBA" id="ARBA00022723"/>
    </source>
</evidence>
<dbReference type="AlphaFoldDB" id="A0A1I6XC03"/>
<keyword evidence="6" id="KW-0411">Iron-sulfur</keyword>
<dbReference type="Gene3D" id="3.90.480.10">
    <property type="entry name" value="Sulfite Reductase Hemoprotein,Domain 2"/>
    <property type="match status" value="1"/>
</dbReference>
<name>A0A1I6XC03_9ACTN</name>
<feature type="domain" description="Nitrite/Sulfite reductase ferredoxin-like" evidence="9">
    <location>
        <begin position="343"/>
        <end position="400"/>
    </location>
</feature>
<dbReference type="GO" id="GO:0046872">
    <property type="term" value="F:metal ion binding"/>
    <property type="evidence" value="ECO:0007669"/>
    <property type="project" value="UniProtKB-KW"/>
</dbReference>
<dbReference type="Gene3D" id="3.30.413.10">
    <property type="entry name" value="Sulfite Reductase Hemoprotein, domain 1"/>
    <property type="match status" value="2"/>
</dbReference>
<feature type="compositionally biased region" description="Low complexity" evidence="7">
    <location>
        <begin position="294"/>
        <end position="312"/>
    </location>
</feature>
<evidence type="ECO:0000256" key="6">
    <source>
        <dbReference type="ARBA" id="ARBA00023014"/>
    </source>
</evidence>
<accession>A0A1I6XC03</accession>
<dbReference type="STRING" id="1296565.SAMN05660657_00393"/>
<dbReference type="InterPro" id="IPR001926">
    <property type="entry name" value="TrpB-like_PALP"/>
</dbReference>
<proteinExistence type="inferred from homology"/>
<organism evidence="10 11">
    <name type="scientific">Geodermatophilus amargosae</name>
    <dbReference type="NCBI Taxonomy" id="1296565"/>
    <lineage>
        <taxon>Bacteria</taxon>
        <taxon>Bacillati</taxon>
        <taxon>Actinomycetota</taxon>
        <taxon>Actinomycetes</taxon>
        <taxon>Geodermatophilales</taxon>
        <taxon>Geodermatophilaceae</taxon>
        <taxon>Geodermatophilus</taxon>
    </lineage>
</organism>
<dbReference type="Pfam" id="PF03460">
    <property type="entry name" value="NIR_SIR_ferr"/>
    <property type="match status" value="1"/>
</dbReference>
<dbReference type="InterPro" id="IPR027278">
    <property type="entry name" value="ACCD_DCysDesulf"/>
</dbReference>
<dbReference type="GO" id="GO:0016491">
    <property type="term" value="F:oxidoreductase activity"/>
    <property type="evidence" value="ECO:0007669"/>
    <property type="project" value="InterPro"/>
</dbReference>
<dbReference type="Proteomes" id="UP000199546">
    <property type="component" value="Unassembled WGS sequence"/>
</dbReference>
<sequence>MTVPLSHWPTPLDRAPRLSAALGLRPGDLSVKRDDLIDLGGGNKVRKLEHLVAEAVRDGATVLVTQGGMQSNHARMTAAAAARLGLRAVLVLGGTPARDRPGNLVLEGALGARVVVVADPADVDARVAEVAGDLRAAGEVPAVLPLGGSSVTGARGYLACAAELQQQAPDARHVVVAVGSGGTMAGLVAGLGADRVLGVDTGAVPDPVERVTALAAALGCPEAPLGCAGTRSAAATGHPPRQPGPRCGRRPARRGCCSTPCTRPRRWRDWPPRWPTARSGRASRPCSCTPAACPGSSGTRWPPSSPPRSWSRRSLAGAMTTARPRADACPGALQTHSAADGELARVRVPGGLLTAAQLRALAAAARDLGDGALEMTSRGNLQLRGLASGAARELGDRLAAAGLLPSETHERVRNVLASALTGRAGGLLDARPWTTALDAGLCADPALAALPGRYLATLDDGRGDVSGLGGDVGLLALSPSSVALLLAGEDSGLRAASAGAVDLLLAATRAFLAERDAQGGTAWRLAELDDGVARVAARLDGPRSAPVAVPAAPAAGPVGAETQADGRTALTGVVPLGRIAAGQADLLGSLTGEVQLTPWRSVMVPDLAEDRVDDAAVDLHRTGIVFDAASPWVRVTACAGRPGCARSLADVRADAAAAVASGAVPEDSRVHWAGCERRCGRPRGDVLDVVATPVGYRVG</sequence>
<evidence type="ECO:0000313" key="10">
    <source>
        <dbReference type="EMBL" id="SFT35845.1"/>
    </source>
</evidence>
<evidence type="ECO:0000313" key="11">
    <source>
        <dbReference type="Proteomes" id="UP000199546"/>
    </source>
</evidence>
<feature type="domain" description="Tryptophan synthase beta chain-like PALP" evidence="8">
    <location>
        <begin position="6"/>
        <end position="221"/>
    </location>
</feature>
<dbReference type="PANTHER" id="PTHR43780:SF2">
    <property type="entry name" value="1-AMINOCYCLOPROPANE-1-CARBOXYLATE DEAMINASE-RELATED"/>
    <property type="match status" value="1"/>
</dbReference>
<evidence type="ECO:0000256" key="7">
    <source>
        <dbReference type="SAM" id="MobiDB-lite"/>
    </source>
</evidence>
<dbReference type="EMBL" id="FPBA01000001">
    <property type="protein sequence ID" value="SFT35845.1"/>
    <property type="molecule type" value="Genomic_DNA"/>
</dbReference>
<dbReference type="SUPFAM" id="SSF56014">
    <property type="entry name" value="Nitrite and sulphite reductase 4Fe-4S domain-like"/>
    <property type="match status" value="1"/>
</dbReference>
<evidence type="ECO:0000256" key="2">
    <source>
        <dbReference type="ARBA" id="ARBA00008639"/>
    </source>
</evidence>